<protein>
    <submittedName>
        <fullName evidence="3">Uncharacterized protein</fullName>
    </submittedName>
</protein>
<name>A0A4R4SI73_9ACTN</name>
<dbReference type="Proteomes" id="UP000295345">
    <property type="component" value="Unassembled WGS sequence"/>
</dbReference>
<evidence type="ECO:0000259" key="2">
    <source>
        <dbReference type="Pfam" id="PF20028"/>
    </source>
</evidence>
<dbReference type="EMBL" id="SMKI01000577">
    <property type="protein sequence ID" value="TDC63210.1"/>
    <property type="molecule type" value="Genomic_DNA"/>
</dbReference>
<dbReference type="RefSeq" id="WP_132821804.1">
    <property type="nucleotide sequence ID" value="NZ_SMKI01000577.1"/>
</dbReference>
<keyword evidence="4" id="KW-1185">Reference proteome</keyword>
<dbReference type="Pfam" id="PF19916">
    <property type="entry name" value="VMAP-M0"/>
    <property type="match status" value="1"/>
</dbReference>
<evidence type="ECO:0000259" key="1">
    <source>
        <dbReference type="Pfam" id="PF19916"/>
    </source>
</evidence>
<gene>
    <name evidence="3" type="ORF">E1283_32770</name>
</gene>
<comment type="caution">
    <text evidence="3">The sequence shown here is derived from an EMBL/GenBank/DDBJ whole genome shotgun (WGS) entry which is preliminary data.</text>
</comment>
<feature type="domain" description="vWA-MoxR associated protein middle region 0" evidence="1">
    <location>
        <begin position="105"/>
        <end position="207"/>
    </location>
</feature>
<dbReference type="OrthoDB" id="3867284at2"/>
<dbReference type="InterPro" id="IPR045555">
    <property type="entry name" value="VMAP-M0"/>
</dbReference>
<sequence>MGAPRESRQEYLRLKATLVNELCDLDCVQDAAQRHGFGQTVGEYLGRRVDLSGRSARDDVIVLVSLALRQGGQGVDAVISAVDLHSGRDVAADVRARLQELAPVLPEQDAGAARKLLREAAVKGPALHAALSRELGLPLPEHLSAGDLFDHLLDVADQPDGLPPSVLVLESAARLAPVPAHAERLRGWCETWAGTTGALPALLERRRRLAAARAPDHTIPRCLVIMVDPADDGSPDVFVRYWINELAGYWEPRSGESEVTTLDDLSGAVERAIRQGERLWEQAVEPAYVEFVLPYSLLNHDVARLELGAGTGSATPIGPHYLVHLRSLERMRDQNPVQHRAWRARWGTLREGQVIQAHHWSAAEQGELPRWRQDLLRNAQFTAVTMEAPAVEGHGLEPLKVAIAQGIGLALWDRRAQRDPYVREILRILVGHSHDRLPGAVRQMRFQAEADTEGLGQVGRHIAFFWDDPYRLIDCEEVPA</sequence>
<dbReference type="Pfam" id="PF20028">
    <property type="entry name" value="VMAP-C"/>
    <property type="match status" value="1"/>
</dbReference>
<proteinExistence type="predicted"/>
<reference evidence="3 4" key="1">
    <citation type="submission" date="2019-03" db="EMBL/GenBank/DDBJ databases">
        <title>Draft genome sequences of novel Actinobacteria.</title>
        <authorList>
            <person name="Sahin N."/>
            <person name="Ay H."/>
            <person name="Saygin H."/>
        </authorList>
    </citation>
    <scope>NUCLEOTIDE SEQUENCE [LARGE SCALE GENOMIC DNA]</scope>
    <source>
        <strain evidence="3 4">DSM 41900</strain>
    </source>
</reference>
<evidence type="ECO:0000313" key="4">
    <source>
        <dbReference type="Proteomes" id="UP000295345"/>
    </source>
</evidence>
<evidence type="ECO:0000313" key="3">
    <source>
        <dbReference type="EMBL" id="TDC63210.1"/>
    </source>
</evidence>
<feature type="domain" description="vWA-MoxR associated protein C-terminal" evidence="2">
    <location>
        <begin position="238"/>
        <end position="469"/>
    </location>
</feature>
<dbReference type="AlphaFoldDB" id="A0A4R4SI73"/>
<dbReference type="InterPro" id="IPR045450">
    <property type="entry name" value="VMAP_C"/>
</dbReference>
<organism evidence="3 4">
    <name type="scientific">Streptomyces hainanensis</name>
    <dbReference type="NCBI Taxonomy" id="402648"/>
    <lineage>
        <taxon>Bacteria</taxon>
        <taxon>Bacillati</taxon>
        <taxon>Actinomycetota</taxon>
        <taxon>Actinomycetes</taxon>
        <taxon>Kitasatosporales</taxon>
        <taxon>Streptomycetaceae</taxon>
        <taxon>Streptomyces</taxon>
    </lineage>
</organism>
<accession>A0A4R4SI73</accession>